<proteinExistence type="predicted"/>
<accession>A0ABR8QDX2</accession>
<feature type="signal peptide" evidence="1">
    <location>
        <begin position="1"/>
        <end position="28"/>
    </location>
</feature>
<keyword evidence="1" id="KW-0732">Signal</keyword>
<reference evidence="2 3" key="1">
    <citation type="submission" date="2020-08" db="EMBL/GenBank/DDBJ databases">
        <title>A Genomic Blueprint of the Chicken Gut Microbiome.</title>
        <authorList>
            <person name="Gilroy R."/>
            <person name="Ravi A."/>
            <person name="Getino M."/>
            <person name="Pursley I."/>
            <person name="Horton D.L."/>
            <person name="Alikhan N.-F."/>
            <person name="Baker D."/>
            <person name="Gharbi K."/>
            <person name="Hall N."/>
            <person name="Watson M."/>
            <person name="Adriaenssens E.M."/>
            <person name="Foster-Nyarko E."/>
            <person name="Jarju S."/>
            <person name="Secka A."/>
            <person name="Antonio M."/>
            <person name="Oren A."/>
            <person name="Chaudhuri R."/>
            <person name="La Ragione R.M."/>
            <person name="Hildebrand F."/>
            <person name="Pallen M.J."/>
        </authorList>
    </citation>
    <scope>NUCLEOTIDE SEQUENCE [LARGE SCALE GENOMIC DNA]</scope>
    <source>
        <strain evidence="2 3">Sa3CUA2</strain>
    </source>
</reference>
<evidence type="ECO:0000256" key="1">
    <source>
        <dbReference type="SAM" id="SignalP"/>
    </source>
</evidence>
<sequence length="238" mass="23332">MAALSRVPAVAGAALVLLWLGGASPAAAQDAPEAVTTWFAQEAPAVAGDVLQGRAVDIADASSPASTFTVGDPVALHRWSDGFVDGESVEPLVASGEWVAPLSRDGVVVGTIAATESAGAVAFAYVDDDAQAGRALTQAPTGDVVQDPQLGGLVEVGQDGDVDALSRAAAAPLAGVEDATDLQSAVEAAHDPGIQTLAADGAAGGPAGGVGAREATGLVLLVAGAAALARRRLSARSR</sequence>
<feature type="chain" id="PRO_5047013537" description="Gram-positive cocci surface proteins LPxTG domain-containing protein" evidence="1">
    <location>
        <begin position="29"/>
        <end position="238"/>
    </location>
</feature>
<comment type="caution">
    <text evidence="2">The sequence shown here is derived from an EMBL/GenBank/DDBJ whole genome shotgun (WGS) entry which is preliminary data.</text>
</comment>
<dbReference type="Proteomes" id="UP000604241">
    <property type="component" value="Unassembled WGS sequence"/>
</dbReference>
<organism evidence="2 3">
    <name type="scientific">Cellulomonas avistercoris</name>
    <dbReference type="NCBI Taxonomy" id="2762242"/>
    <lineage>
        <taxon>Bacteria</taxon>
        <taxon>Bacillati</taxon>
        <taxon>Actinomycetota</taxon>
        <taxon>Actinomycetes</taxon>
        <taxon>Micrococcales</taxon>
        <taxon>Cellulomonadaceae</taxon>
        <taxon>Cellulomonas</taxon>
    </lineage>
</organism>
<evidence type="ECO:0000313" key="3">
    <source>
        <dbReference type="Proteomes" id="UP000604241"/>
    </source>
</evidence>
<protein>
    <recommendedName>
        <fullName evidence="4">Gram-positive cocci surface proteins LPxTG domain-containing protein</fullName>
    </recommendedName>
</protein>
<gene>
    <name evidence="2" type="ORF">H9657_10155</name>
</gene>
<evidence type="ECO:0008006" key="4">
    <source>
        <dbReference type="Google" id="ProtNLM"/>
    </source>
</evidence>
<keyword evidence="3" id="KW-1185">Reference proteome</keyword>
<dbReference type="EMBL" id="JACSQV010000007">
    <property type="protein sequence ID" value="MBD7918634.1"/>
    <property type="molecule type" value="Genomic_DNA"/>
</dbReference>
<evidence type="ECO:0000313" key="2">
    <source>
        <dbReference type="EMBL" id="MBD7918634.1"/>
    </source>
</evidence>
<name>A0ABR8QDX2_9CELL</name>
<dbReference type="RefSeq" id="WP_191782964.1">
    <property type="nucleotide sequence ID" value="NZ_JACSQV010000007.1"/>
</dbReference>